<evidence type="ECO:0000313" key="2">
    <source>
        <dbReference type="Proteomes" id="UP001352533"/>
    </source>
</evidence>
<reference evidence="1 2" key="1">
    <citation type="journal article" date="2022" name="Front. Microbiol.">
        <title>Commensal bacteria contribute to the growth of multidrug-resistant Avibacterium paragallinarum in chickens.</title>
        <authorList>
            <person name="Zhu J."/>
            <person name="Chen Y."/>
            <person name="Wu Y."/>
            <person name="Wang Y."/>
            <person name="Zhu K."/>
        </authorList>
    </citation>
    <scope>NUCLEOTIDE SEQUENCE [LARGE SCALE GENOMIC DNA]</scope>
    <source>
        <strain evidence="1 2">AV12</strain>
    </source>
</reference>
<feature type="non-terminal residue" evidence="1">
    <location>
        <position position="48"/>
    </location>
</feature>
<keyword evidence="2" id="KW-1185">Reference proteome</keyword>
<dbReference type="EMBL" id="JAMDKS010000001">
    <property type="protein sequence ID" value="MEE6111800.1"/>
    <property type="molecule type" value="Genomic_DNA"/>
</dbReference>
<sequence>MNEKQLHALAAEFAKNLKTPEDLNQFSRMLKKITVEAALNAELTDHLG</sequence>
<name>A0ABU7QM79_AVIPA</name>
<comment type="caution">
    <text evidence="1">The sequence shown here is derived from an EMBL/GenBank/DDBJ whole genome shotgun (WGS) entry which is preliminary data.</text>
</comment>
<proteinExistence type="predicted"/>
<evidence type="ECO:0000313" key="1">
    <source>
        <dbReference type="EMBL" id="MEE6111800.1"/>
    </source>
</evidence>
<protein>
    <submittedName>
        <fullName evidence="1">IS256 family transposase</fullName>
    </submittedName>
</protein>
<accession>A0ABU7QM79</accession>
<gene>
    <name evidence="1" type="ORF">M5S25_01045</name>
</gene>
<dbReference type="Proteomes" id="UP001352533">
    <property type="component" value="Unassembled WGS sequence"/>
</dbReference>
<organism evidence="1 2">
    <name type="scientific">Avibacterium paragallinarum</name>
    <name type="common">Haemophilus gallinarum</name>
    <dbReference type="NCBI Taxonomy" id="728"/>
    <lineage>
        <taxon>Bacteria</taxon>
        <taxon>Pseudomonadati</taxon>
        <taxon>Pseudomonadota</taxon>
        <taxon>Gammaproteobacteria</taxon>
        <taxon>Pasteurellales</taxon>
        <taxon>Pasteurellaceae</taxon>
        <taxon>Avibacterium</taxon>
    </lineage>
</organism>